<accession>F1TIS4</accession>
<dbReference type="EMBL" id="ACXX02000022">
    <property type="protein sequence ID" value="EGD45712.1"/>
    <property type="molecule type" value="Genomic_DNA"/>
</dbReference>
<dbReference type="InterPro" id="IPR051202">
    <property type="entry name" value="Peptidase_C40"/>
</dbReference>
<dbReference type="GO" id="GO:0008234">
    <property type="term" value="F:cysteine-type peptidase activity"/>
    <property type="evidence" value="ECO:0007669"/>
    <property type="project" value="UniProtKB-KW"/>
</dbReference>
<reference evidence="8" key="2">
    <citation type="submission" date="2011-01" db="EMBL/GenBank/DDBJ databases">
        <title>The Non-contiguous Finished genome of Clostridium papyrosolvens.</title>
        <authorList>
            <person name="Lucas S."/>
            <person name="Copeland A."/>
            <person name="Lapidus A."/>
            <person name="Cheng J.-F."/>
            <person name="Goodwin L."/>
            <person name="Pitluck S."/>
            <person name="Misra M."/>
            <person name="Chertkov O."/>
            <person name="Detter J.C."/>
            <person name="Han C."/>
            <person name="Tapia R."/>
            <person name="Land M."/>
            <person name="Hauser L."/>
            <person name="Kyrpides N."/>
            <person name="Ivanova N."/>
            <person name="Pagani I."/>
            <person name="Mouttaki H."/>
            <person name="He Z."/>
            <person name="Zhou J."/>
            <person name="Hemme C.L."/>
            <person name="Woyke T."/>
        </authorList>
    </citation>
    <scope>NUCLEOTIDE SEQUENCE [LARGE SCALE GENOMIC DNA]</scope>
    <source>
        <strain evidence="8">DSM 2782</strain>
    </source>
</reference>
<dbReference type="Pfam" id="PF08239">
    <property type="entry name" value="SH3_3"/>
    <property type="match status" value="1"/>
</dbReference>
<keyword evidence="4" id="KW-0788">Thiol protease</keyword>
<evidence type="ECO:0000256" key="5">
    <source>
        <dbReference type="SAM" id="SignalP"/>
    </source>
</evidence>
<evidence type="ECO:0000259" key="6">
    <source>
        <dbReference type="PROSITE" id="PS51781"/>
    </source>
</evidence>
<dbReference type="SUPFAM" id="SSF54001">
    <property type="entry name" value="Cysteine proteinases"/>
    <property type="match status" value="1"/>
</dbReference>
<dbReference type="PROSITE" id="PS51781">
    <property type="entry name" value="SH3B"/>
    <property type="match status" value="1"/>
</dbReference>
<dbReference type="STRING" id="588581.Cpap_0108"/>
<dbReference type="Gene3D" id="3.90.1720.10">
    <property type="entry name" value="endopeptidase domain like (from Nostoc punctiforme)"/>
    <property type="match status" value="1"/>
</dbReference>
<dbReference type="PANTHER" id="PTHR47053">
    <property type="entry name" value="MUREIN DD-ENDOPEPTIDASE MEPH-RELATED"/>
    <property type="match status" value="1"/>
</dbReference>
<dbReference type="Gene3D" id="2.30.30.40">
    <property type="entry name" value="SH3 Domains"/>
    <property type="match status" value="1"/>
</dbReference>
<protein>
    <submittedName>
        <fullName evidence="8">NLP/P60 protein</fullName>
    </submittedName>
</protein>
<sequence>MFQLKKMISGAATIVLCLGLFAFSSFADEIQTGTVSASVLNLRSDPGTSSKVIGSMTRGDKLSILESSGDWLKVKTSDGETGWAYSQYIALSKDSDDITSVKQSDKATDLSEQLVKFSKTLLGTEYVYGGTTPKGFDCSGFVQYVFKHFDISLERVAASQSTQGSRVSSQDLSAGDLVFFDTDGGHNSISHVGIYIGGGQFIHAASGSSTRKVIISDITSGYYANNFMKARRIIV</sequence>
<dbReference type="InterPro" id="IPR038765">
    <property type="entry name" value="Papain-like_cys_pep_sf"/>
</dbReference>
<comment type="caution">
    <text evidence="8">The sequence shown here is derived from an EMBL/GenBank/DDBJ whole genome shotgun (WGS) entry which is preliminary data.</text>
</comment>
<dbReference type="OrthoDB" id="9808890at2"/>
<reference evidence="8" key="1">
    <citation type="submission" date="2009-07" db="EMBL/GenBank/DDBJ databases">
        <authorList>
            <consortium name="US DOE Joint Genome Institute (JGI-PGF)"/>
            <person name="Lucas S."/>
            <person name="Copeland A."/>
            <person name="Lapidus A."/>
            <person name="Glavina del Rio T."/>
            <person name="Tice H."/>
            <person name="Bruce D."/>
            <person name="Goodwin L."/>
            <person name="Pitluck S."/>
            <person name="Larimer F."/>
            <person name="Land M.L."/>
            <person name="Mouttaki H."/>
            <person name="He Z."/>
            <person name="Zhou J."/>
            <person name="Hemme C.L."/>
        </authorList>
    </citation>
    <scope>NUCLEOTIDE SEQUENCE</scope>
    <source>
        <strain evidence="8">DSM 2782</strain>
    </source>
</reference>
<gene>
    <name evidence="8" type="ORF">Cpap_0108</name>
</gene>
<evidence type="ECO:0000256" key="1">
    <source>
        <dbReference type="ARBA" id="ARBA00007074"/>
    </source>
</evidence>
<keyword evidence="2" id="KW-0645">Protease</keyword>
<evidence type="ECO:0000313" key="8">
    <source>
        <dbReference type="EMBL" id="EGD45712.1"/>
    </source>
</evidence>
<dbReference type="Proteomes" id="UP000003860">
    <property type="component" value="Unassembled WGS sequence"/>
</dbReference>
<dbReference type="SMART" id="SM00287">
    <property type="entry name" value="SH3b"/>
    <property type="match status" value="1"/>
</dbReference>
<feature type="chain" id="PRO_5003271326" evidence="5">
    <location>
        <begin position="28"/>
        <end position="235"/>
    </location>
</feature>
<organism evidence="8 9">
    <name type="scientific">Ruminiclostridium papyrosolvens DSM 2782</name>
    <dbReference type="NCBI Taxonomy" id="588581"/>
    <lineage>
        <taxon>Bacteria</taxon>
        <taxon>Bacillati</taxon>
        <taxon>Bacillota</taxon>
        <taxon>Clostridia</taxon>
        <taxon>Eubacteriales</taxon>
        <taxon>Oscillospiraceae</taxon>
        <taxon>Ruminiclostridium</taxon>
    </lineage>
</organism>
<dbReference type="RefSeq" id="WP_004622630.1">
    <property type="nucleotide sequence ID" value="NZ_ACXX02000022.1"/>
</dbReference>
<comment type="similarity">
    <text evidence="1">Belongs to the peptidase C40 family.</text>
</comment>
<feature type="domain" description="NlpC/P60" evidence="7">
    <location>
        <begin position="108"/>
        <end position="234"/>
    </location>
</feature>
<dbReference type="MEROPS" id="C40.006"/>
<evidence type="ECO:0000313" key="9">
    <source>
        <dbReference type="Proteomes" id="UP000003860"/>
    </source>
</evidence>
<proteinExistence type="inferred from homology"/>
<dbReference type="Pfam" id="PF00877">
    <property type="entry name" value="NLPC_P60"/>
    <property type="match status" value="1"/>
</dbReference>
<name>F1TIS4_9FIRM</name>
<feature type="domain" description="SH3b" evidence="6">
    <location>
        <begin position="30"/>
        <end position="93"/>
    </location>
</feature>
<dbReference type="eggNOG" id="COG0791">
    <property type="taxonomic scope" value="Bacteria"/>
</dbReference>
<keyword evidence="3" id="KW-0378">Hydrolase</keyword>
<evidence type="ECO:0000259" key="7">
    <source>
        <dbReference type="PROSITE" id="PS51935"/>
    </source>
</evidence>
<evidence type="ECO:0000256" key="4">
    <source>
        <dbReference type="ARBA" id="ARBA00022807"/>
    </source>
</evidence>
<dbReference type="PANTHER" id="PTHR47053:SF1">
    <property type="entry name" value="MUREIN DD-ENDOPEPTIDASE MEPH-RELATED"/>
    <property type="match status" value="1"/>
</dbReference>
<dbReference type="AlphaFoldDB" id="F1TIS4"/>
<keyword evidence="9" id="KW-1185">Reference proteome</keyword>
<dbReference type="GO" id="GO:0006508">
    <property type="term" value="P:proteolysis"/>
    <property type="evidence" value="ECO:0007669"/>
    <property type="project" value="UniProtKB-KW"/>
</dbReference>
<dbReference type="InterPro" id="IPR000064">
    <property type="entry name" value="NLP_P60_dom"/>
</dbReference>
<evidence type="ECO:0000256" key="2">
    <source>
        <dbReference type="ARBA" id="ARBA00022670"/>
    </source>
</evidence>
<dbReference type="PROSITE" id="PS51935">
    <property type="entry name" value="NLPC_P60"/>
    <property type="match status" value="1"/>
</dbReference>
<feature type="signal peptide" evidence="5">
    <location>
        <begin position="1"/>
        <end position="27"/>
    </location>
</feature>
<keyword evidence="5" id="KW-0732">Signal</keyword>
<dbReference type="InterPro" id="IPR003646">
    <property type="entry name" value="SH3-like_bac-type"/>
</dbReference>
<evidence type="ECO:0000256" key="3">
    <source>
        <dbReference type="ARBA" id="ARBA00022801"/>
    </source>
</evidence>